<feature type="transmembrane region" description="Helical" evidence="2">
    <location>
        <begin position="126"/>
        <end position="145"/>
    </location>
</feature>
<feature type="compositionally biased region" description="Acidic residues" evidence="1">
    <location>
        <begin position="9"/>
        <end position="23"/>
    </location>
</feature>
<dbReference type="AlphaFoldDB" id="A0A9W7DTX7"/>
<dbReference type="GO" id="GO:0005227">
    <property type="term" value="F:calcium-activated cation channel activity"/>
    <property type="evidence" value="ECO:0007669"/>
    <property type="project" value="InterPro"/>
</dbReference>
<keyword evidence="4" id="KW-1185">Reference proteome</keyword>
<dbReference type="EMBL" id="BRXZ01004764">
    <property type="protein sequence ID" value="GMH54903.1"/>
    <property type="molecule type" value="Genomic_DNA"/>
</dbReference>
<organism evidence="3 4">
    <name type="scientific">Triparma retinervis</name>
    <dbReference type="NCBI Taxonomy" id="2557542"/>
    <lineage>
        <taxon>Eukaryota</taxon>
        <taxon>Sar</taxon>
        <taxon>Stramenopiles</taxon>
        <taxon>Ochrophyta</taxon>
        <taxon>Bolidophyceae</taxon>
        <taxon>Parmales</taxon>
        <taxon>Triparmaceae</taxon>
        <taxon>Triparma</taxon>
    </lineage>
</organism>
<sequence length="579" mass="64424">MSDIPTTAPEEESQWVDTGDDEAPPPTYEKPSIERAWQFYESNLPRRIKVSKGGRAGVDMNGMLQLGGSAGSQQSEKGTGYRLARPGETHDPVSGEPARLYDVWNIFAFQQLDEFGIGISLYFRQLLLLFVVIGVCAGVNLMTIMNNVDIINSRREDCPSTLLGSVYGAVREDLKMSNQGNADIATCIILAVFVLLLKRFEDANIENIDLAQQTPQDYSIRVRNLPKNITNPDYYHKFFSEKWGDVVFVSLALDNGPLLKVIAEGRELDEVIDAKRNADAADILSGKSVLKQSDLTPDQVGKQKFGMYVTAELLQERKKAIQDRVAELTKPTYKPVCLYVTFNSERSQRSCLNDCATGLIEEWTGCSNNMGQIDGHVLKIDEPVEPSEVIYENLHLHWFWQYWGIFKAYCLTCCILLASFYILQSLSVSVSDAPSAAPAADASESGNAAYVAAIAVSLINGALPYTLKVITLKLEVHKDEGDVQTSILRKLMVARCLNTAVLMYVVTSHNAQFSKANLGQVQSILIADCLTTPVMRILNVYEHIMHRVVAPTKKTQAQMNVLFRGAYWNLAERYTDMVS</sequence>
<name>A0A9W7DTX7_9STRA</name>
<evidence type="ECO:0000313" key="3">
    <source>
        <dbReference type="EMBL" id="GMH54903.1"/>
    </source>
</evidence>
<feature type="transmembrane region" description="Helical" evidence="2">
    <location>
        <begin position="408"/>
        <end position="428"/>
    </location>
</feature>
<keyword evidence="2" id="KW-1133">Transmembrane helix</keyword>
<dbReference type="PANTHER" id="PTHR13018">
    <property type="entry name" value="PROBABLE MEMBRANE PROTEIN DUF221-RELATED"/>
    <property type="match status" value="1"/>
</dbReference>
<evidence type="ECO:0000256" key="2">
    <source>
        <dbReference type="SAM" id="Phobius"/>
    </source>
</evidence>
<dbReference type="Proteomes" id="UP001165082">
    <property type="component" value="Unassembled WGS sequence"/>
</dbReference>
<keyword evidence="2" id="KW-0812">Transmembrane</keyword>
<comment type="caution">
    <text evidence="3">The sequence shown here is derived from an EMBL/GenBank/DDBJ whole genome shotgun (WGS) entry which is preliminary data.</text>
</comment>
<evidence type="ECO:0000313" key="4">
    <source>
        <dbReference type="Proteomes" id="UP001165082"/>
    </source>
</evidence>
<gene>
    <name evidence="3" type="ORF">TrRE_jg3811</name>
</gene>
<accession>A0A9W7DTX7</accession>
<proteinExistence type="predicted"/>
<dbReference type="GO" id="GO:0005886">
    <property type="term" value="C:plasma membrane"/>
    <property type="evidence" value="ECO:0007669"/>
    <property type="project" value="TreeGrafter"/>
</dbReference>
<reference evidence="3" key="1">
    <citation type="submission" date="2022-07" db="EMBL/GenBank/DDBJ databases">
        <title>Genome analysis of Parmales, a sister group of diatoms, reveals the evolutionary specialization of diatoms from phago-mixotrophs to photoautotrophs.</title>
        <authorList>
            <person name="Ban H."/>
            <person name="Sato S."/>
            <person name="Yoshikawa S."/>
            <person name="Kazumasa Y."/>
            <person name="Nakamura Y."/>
            <person name="Ichinomiya M."/>
            <person name="Saitoh K."/>
            <person name="Sato N."/>
            <person name="Blanc-Mathieu R."/>
            <person name="Endo H."/>
            <person name="Kuwata A."/>
            <person name="Ogata H."/>
        </authorList>
    </citation>
    <scope>NUCLEOTIDE SEQUENCE</scope>
</reference>
<feature type="transmembrane region" description="Helical" evidence="2">
    <location>
        <begin position="448"/>
        <end position="467"/>
    </location>
</feature>
<evidence type="ECO:0000256" key="1">
    <source>
        <dbReference type="SAM" id="MobiDB-lite"/>
    </source>
</evidence>
<keyword evidence="2" id="KW-0472">Membrane</keyword>
<evidence type="ECO:0008006" key="5">
    <source>
        <dbReference type="Google" id="ProtNLM"/>
    </source>
</evidence>
<dbReference type="InterPro" id="IPR045122">
    <property type="entry name" value="Csc1-like"/>
</dbReference>
<feature type="region of interest" description="Disordered" evidence="1">
    <location>
        <begin position="1"/>
        <end position="29"/>
    </location>
</feature>
<protein>
    <recommendedName>
        <fullName evidence="5">CSC1/OSCA1-like cytosolic domain-containing protein</fullName>
    </recommendedName>
</protein>
<dbReference type="PANTHER" id="PTHR13018:SF135">
    <property type="entry name" value="CSC1_OSCA1-LIKE 7TM REGION DOMAIN-CONTAINING PROTEIN"/>
    <property type="match status" value="1"/>
</dbReference>
<dbReference type="OrthoDB" id="197892at2759"/>